<keyword evidence="5 10" id="KW-0812">Transmembrane</keyword>
<evidence type="ECO:0000256" key="9">
    <source>
        <dbReference type="SAM" id="MobiDB-lite"/>
    </source>
</evidence>
<evidence type="ECO:0000256" key="10">
    <source>
        <dbReference type="SAM" id="Phobius"/>
    </source>
</evidence>
<feature type="transmembrane region" description="Helical" evidence="10">
    <location>
        <begin position="599"/>
        <end position="621"/>
    </location>
</feature>
<keyword evidence="3" id="KW-0813">Transport</keyword>
<evidence type="ECO:0000256" key="7">
    <source>
        <dbReference type="ARBA" id="ARBA00022989"/>
    </source>
</evidence>
<dbReference type="EMBL" id="LLZZ01000131">
    <property type="protein sequence ID" value="KTB01275.1"/>
    <property type="molecule type" value="Genomic_DNA"/>
</dbReference>
<dbReference type="VEuPathDB" id="FungiDB:CAGL0D03036g"/>
<feature type="domain" description="Amino acid transporter transmembrane" evidence="11">
    <location>
        <begin position="225"/>
        <end position="619"/>
    </location>
</feature>
<sequence length="622" mass="68080">MSTPVDEERQPLNPRGSRSQVRYISIPLARNPDLEAVDGDTSGYAVQDSSFTNHEPQPMGRRQSILDQPIGSFRGVNSLSRFATSLRRANSFRNIEVKPEVERTYFNDDYDELFDPSTLAPAPHGRSLSIALQSANAALQVSGKPSIPNIDAQSTHSISQQELEDFRSIRTTSFSMDNNGILRPTLSMNEMLTGSTPFDTNDVDSMVIKQVEGKDGTVVTLLAGQSTAPQTIFNSINVLIGIGLLALPLGMKYAGWIPGLIMLSIFAFGTFCTAELLSRCLDTDPTLISYADLGYAAFGSRGRAFISALFTVDLLSCGVSLVILFGDSLNALFPQYSVTFFKIVCFFVVTPPVFIPLSILSNISLLGILSTTGTVLVIFICGLFKRDAPGSLIEPMPTHLWPTDFKSLCLSIGLLSASWGGHAVFPNLKSDMRHPQKFKKCLKTTYQITSVTDIGTAVIGFLMFGDLVKDEITKNVLLSDGYSNTVHVLISALMTVIPIAKTPLNARPIVSVLDIMFGIHEAEKEYTGKKLKFAQFGQFFNRIFVNFMFVLIAIIFPQFDRIIAFMGAGLCFAICFILPCLFYLRICGEANIVKPWERLACKATIVVSVVLSVLGVSAAMFS</sequence>
<feature type="transmembrane region" description="Helical" evidence="10">
    <location>
        <begin position="539"/>
        <end position="556"/>
    </location>
</feature>
<feature type="transmembrane region" description="Helical" evidence="10">
    <location>
        <begin position="338"/>
        <end position="357"/>
    </location>
</feature>
<keyword evidence="8 10" id="KW-0472">Membrane</keyword>
<dbReference type="VEuPathDB" id="FungiDB:B1J91_D03036g"/>
<comment type="subcellular location">
    <subcellularLocation>
        <location evidence="1">Vacuole membrane</location>
        <topology evidence="1">Multi-pass membrane protein</topology>
    </subcellularLocation>
</comment>
<keyword evidence="6" id="KW-0029">Amino-acid transport</keyword>
<evidence type="ECO:0000256" key="1">
    <source>
        <dbReference type="ARBA" id="ARBA00004128"/>
    </source>
</evidence>
<evidence type="ECO:0000256" key="2">
    <source>
        <dbReference type="ARBA" id="ARBA00008066"/>
    </source>
</evidence>
<dbReference type="Gene3D" id="1.20.1740.10">
    <property type="entry name" value="Amino acid/polyamine transporter I"/>
    <property type="match status" value="1"/>
</dbReference>
<dbReference type="Pfam" id="PF01490">
    <property type="entry name" value="Aa_trans"/>
    <property type="match status" value="1"/>
</dbReference>
<dbReference type="Proteomes" id="UP000054886">
    <property type="component" value="Unassembled WGS sequence"/>
</dbReference>
<comment type="caution">
    <text evidence="12">The sequence shown here is derived from an EMBL/GenBank/DDBJ whole genome shotgun (WGS) entry which is preliminary data.</text>
</comment>
<feature type="compositionally biased region" description="Basic and acidic residues" evidence="9">
    <location>
        <begin position="1"/>
        <end position="10"/>
    </location>
</feature>
<keyword evidence="7 10" id="KW-1133">Transmembrane helix</keyword>
<reference evidence="12 13" key="1">
    <citation type="submission" date="2015-10" db="EMBL/GenBank/DDBJ databases">
        <title>Draft genomes sequences of Candida glabrata isolates 1A, 1B, 2A, 2B, 3A and 3B.</title>
        <authorList>
            <person name="Haavelsrud O.E."/>
            <person name="Gaustad P."/>
        </authorList>
    </citation>
    <scope>NUCLEOTIDE SEQUENCE [LARGE SCALE GENOMIC DNA]</scope>
    <source>
        <strain evidence="12">910700640</strain>
    </source>
</reference>
<dbReference type="GO" id="GO:0007034">
    <property type="term" value="P:vacuolar transport"/>
    <property type="evidence" value="ECO:0007669"/>
    <property type="project" value="EnsemblFungi"/>
</dbReference>
<dbReference type="VEuPathDB" id="FungiDB:GW608_D03201"/>
<evidence type="ECO:0000313" key="12">
    <source>
        <dbReference type="EMBL" id="KTB01275.1"/>
    </source>
</evidence>
<dbReference type="GO" id="GO:0000329">
    <property type="term" value="C:fungal-type vacuole membrane"/>
    <property type="evidence" value="ECO:0007669"/>
    <property type="project" value="EnsemblFungi"/>
</dbReference>
<dbReference type="OrthoDB" id="655540at2759"/>
<dbReference type="PANTHER" id="PTHR22950">
    <property type="entry name" value="AMINO ACID TRANSPORTER"/>
    <property type="match status" value="1"/>
</dbReference>
<dbReference type="InterPro" id="IPR013057">
    <property type="entry name" value="AA_transpt_TM"/>
</dbReference>
<dbReference type="GO" id="GO:0005290">
    <property type="term" value="F:L-histidine transmembrane transporter activity"/>
    <property type="evidence" value="ECO:0007669"/>
    <property type="project" value="EnsemblFungi"/>
</dbReference>
<dbReference type="GO" id="GO:0015186">
    <property type="term" value="F:L-glutamine transmembrane transporter activity"/>
    <property type="evidence" value="ECO:0007669"/>
    <property type="project" value="EnsemblFungi"/>
</dbReference>
<keyword evidence="4" id="KW-0926">Vacuole</keyword>
<dbReference type="GO" id="GO:0015824">
    <property type="term" value="P:proline transport"/>
    <property type="evidence" value="ECO:0007669"/>
    <property type="project" value="EnsemblFungi"/>
</dbReference>
<dbReference type="GO" id="GO:0090513">
    <property type="term" value="P:L-histidine transmembrane import into vacuole"/>
    <property type="evidence" value="ECO:0007669"/>
    <property type="project" value="EnsemblFungi"/>
</dbReference>
<protein>
    <submittedName>
        <fullName evidence="12">Vacuolar amino acid transporter 1</fullName>
    </submittedName>
</protein>
<evidence type="ECO:0000256" key="5">
    <source>
        <dbReference type="ARBA" id="ARBA00022692"/>
    </source>
</evidence>
<dbReference type="AlphaFoldDB" id="A0A0W0DFL3"/>
<name>A0A0W0DFL3_CANGB</name>
<evidence type="ECO:0000256" key="4">
    <source>
        <dbReference type="ARBA" id="ARBA00022554"/>
    </source>
</evidence>
<accession>A0A0W0DFL3</accession>
<comment type="similarity">
    <text evidence="2">Belongs to the amino acid/polyamine transporter 2 family.</text>
</comment>
<evidence type="ECO:0000313" key="13">
    <source>
        <dbReference type="Proteomes" id="UP000054886"/>
    </source>
</evidence>
<evidence type="ECO:0000259" key="11">
    <source>
        <dbReference type="Pfam" id="PF01490"/>
    </source>
</evidence>
<evidence type="ECO:0000256" key="6">
    <source>
        <dbReference type="ARBA" id="ARBA00022970"/>
    </source>
</evidence>
<evidence type="ECO:0000256" key="3">
    <source>
        <dbReference type="ARBA" id="ARBA00022448"/>
    </source>
</evidence>
<dbReference type="PANTHER" id="PTHR22950:SF692">
    <property type="entry name" value="TRANSMEMBRANE AMINO ACID TRANSPORTER FAMILY PROTEIN"/>
    <property type="match status" value="1"/>
</dbReference>
<dbReference type="GO" id="GO:0015188">
    <property type="term" value="F:L-isoleucine transmembrane transporter activity"/>
    <property type="evidence" value="ECO:0007669"/>
    <property type="project" value="EnsemblFungi"/>
</dbReference>
<dbReference type="VEuPathDB" id="FungiDB:GVI51_D02981"/>
<dbReference type="GO" id="GO:0005302">
    <property type="term" value="F:L-tyrosine transmembrane transporter activity"/>
    <property type="evidence" value="ECO:0007669"/>
    <property type="project" value="EnsemblFungi"/>
</dbReference>
<feature type="transmembrane region" description="Helical" evidence="10">
    <location>
        <begin position="304"/>
        <end position="326"/>
    </location>
</feature>
<feature type="transmembrane region" description="Helical" evidence="10">
    <location>
        <begin position="256"/>
        <end position="277"/>
    </location>
</feature>
<feature type="transmembrane region" description="Helical" evidence="10">
    <location>
        <begin position="364"/>
        <end position="385"/>
    </location>
</feature>
<evidence type="ECO:0000256" key="8">
    <source>
        <dbReference type="ARBA" id="ARBA00023136"/>
    </source>
</evidence>
<feature type="transmembrane region" description="Helical" evidence="10">
    <location>
        <begin position="562"/>
        <end position="587"/>
    </location>
</feature>
<feature type="transmembrane region" description="Helical" evidence="10">
    <location>
        <begin position="231"/>
        <end position="250"/>
    </location>
</feature>
<gene>
    <name evidence="12" type="ORF">AO440_000741</name>
</gene>
<feature type="region of interest" description="Disordered" evidence="9">
    <location>
        <begin position="1"/>
        <end position="20"/>
    </location>
</feature>
<organism evidence="12 13">
    <name type="scientific">Candida glabrata</name>
    <name type="common">Yeast</name>
    <name type="synonym">Torulopsis glabrata</name>
    <dbReference type="NCBI Taxonomy" id="5478"/>
    <lineage>
        <taxon>Eukaryota</taxon>
        <taxon>Fungi</taxon>
        <taxon>Dikarya</taxon>
        <taxon>Ascomycota</taxon>
        <taxon>Saccharomycotina</taxon>
        <taxon>Saccharomycetes</taxon>
        <taxon>Saccharomycetales</taxon>
        <taxon>Saccharomycetaceae</taxon>
        <taxon>Nakaseomyces</taxon>
    </lineage>
</organism>
<proteinExistence type="inferred from homology"/>
<dbReference type="VEuPathDB" id="FungiDB:GWK60_D03201"/>